<evidence type="ECO:0000256" key="2">
    <source>
        <dbReference type="ARBA" id="ARBA00022438"/>
    </source>
</evidence>
<dbReference type="SUPFAM" id="SSF53187">
    <property type="entry name" value="Zn-dependent exopeptidases"/>
    <property type="match status" value="1"/>
</dbReference>
<comment type="caution">
    <text evidence="7">The sequence shown here is derived from an EMBL/GenBank/DDBJ whole genome shotgun (WGS) entry which is preliminary data.</text>
</comment>
<dbReference type="PROSITE" id="PS00631">
    <property type="entry name" value="CYTOSOL_AP"/>
    <property type="match status" value="1"/>
</dbReference>
<dbReference type="Pfam" id="PF00883">
    <property type="entry name" value="Peptidase_M17"/>
    <property type="match status" value="1"/>
</dbReference>
<dbReference type="AlphaFoldDB" id="A0A4U1BA02"/>
<dbReference type="Pfam" id="PF21337">
    <property type="entry name" value="Peptidase_M17_N_1"/>
    <property type="match status" value="1"/>
</dbReference>
<dbReference type="InterPro" id="IPR011356">
    <property type="entry name" value="Leucine_aapep/pepB"/>
</dbReference>
<dbReference type="GO" id="GO:0006508">
    <property type="term" value="P:proteolysis"/>
    <property type="evidence" value="ECO:0007669"/>
    <property type="project" value="UniProtKB-KW"/>
</dbReference>
<evidence type="ECO:0000313" key="8">
    <source>
        <dbReference type="Proteomes" id="UP000307999"/>
    </source>
</evidence>
<keyword evidence="2 7" id="KW-0031">Aminopeptidase</keyword>
<dbReference type="GO" id="GO:0070006">
    <property type="term" value="F:metalloaminopeptidase activity"/>
    <property type="evidence" value="ECO:0007669"/>
    <property type="project" value="InterPro"/>
</dbReference>
<gene>
    <name evidence="7" type="ORF">E8M12_01540</name>
</gene>
<keyword evidence="5" id="KW-0464">Manganese</keyword>
<dbReference type="InterPro" id="IPR000819">
    <property type="entry name" value="Peptidase_M17_C"/>
</dbReference>
<keyword evidence="8" id="KW-1185">Reference proteome</keyword>
<evidence type="ECO:0000259" key="6">
    <source>
        <dbReference type="PROSITE" id="PS00631"/>
    </source>
</evidence>
<keyword evidence="3" id="KW-0645">Protease</keyword>
<dbReference type="RefSeq" id="WP_136734305.1">
    <property type="nucleotide sequence ID" value="NZ_SWDB01000003.1"/>
</dbReference>
<name>A0A4U1BA02_9GAMM</name>
<dbReference type="GO" id="GO:0005737">
    <property type="term" value="C:cytoplasm"/>
    <property type="evidence" value="ECO:0007669"/>
    <property type="project" value="InterPro"/>
</dbReference>
<dbReference type="InterPro" id="IPR043472">
    <property type="entry name" value="Macro_dom-like"/>
</dbReference>
<dbReference type="Proteomes" id="UP000307999">
    <property type="component" value="Unassembled WGS sequence"/>
</dbReference>
<reference evidence="7 8" key="1">
    <citation type="submission" date="2019-04" db="EMBL/GenBank/DDBJ databases">
        <title>Thalassotalea guangxiensis sp. nov., isolated from sediment of the coastal wetland.</title>
        <authorList>
            <person name="Zheng S."/>
            <person name="Zhang D."/>
        </authorList>
    </citation>
    <scope>NUCLEOTIDE SEQUENCE [LARGE SCALE GENOMIC DNA]</scope>
    <source>
        <strain evidence="7 8">ZS-4</strain>
    </source>
</reference>
<dbReference type="PANTHER" id="PTHR11963">
    <property type="entry name" value="LEUCINE AMINOPEPTIDASE-RELATED"/>
    <property type="match status" value="1"/>
</dbReference>
<dbReference type="InterPro" id="IPR048816">
    <property type="entry name" value="Peptidase_M17_N_1"/>
</dbReference>
<evidence type="ECO:0000256" key="1">
    <source>
        <dbReference type="ARBA" id="ARBA00009528"/>
    </source>
</evidence>
<organism evidence="7 8">
    <name type="scientific">Thalassotalea mangrovi</name>
    <dbReference type="NCBI Taxonomy" id="2572245"/>
    <lineage>
        <taxon>Bacteria</taxon>
        <taxon>Pseudomonadati</taxon>
        <taxon>Pseudomonadota</taxon>
        <taxon>Gammaproteobacteria</taxon>
        <taxon>Alteromonadales</taxon>
        <taxon>Colwelliaceae</taxon>
        <taxon>Thalassotalea</taxon>
    </lineage>
</organism>
<evidence type="ECO:0000313" key="7">
    <source>
        <dbReference type="EMBL" id="TKB47494.1"/>
    </source>
</evidence>
<feature type="domain" description="Cytosol aminopeptidase" evidence="6">
    <location>
        <begin position="299"/>
        <end position="306"/>
    </location>
</feature>
<dbReference type="Gene3D" id="3.40.630.10">
    <property type="entry name" value="Zn peptidases"/>
    <property type="match status" value="1"/>
</dbReference>
<dbReference type="OrthoDB" id="9809354at2"/>
<evidence type="ECO:0000256" key="3">
    <source>
        <dbReference type="ARBA" id="ARBA00022670"/>
    </source>
</evidence>
<dbReference type="EMBL" id="SWDB01000003">
    <property type="protein sequence ID" value="TKB47494.1"/>
    <property type="molecule type" value="Genomic_DNA"/>
</dbReference>
<dbReference type="Gene3D" id="3.40.220.10">
    <property type="entry name" value="Leucine Aminopeptidase, subunit E, domain 1"/>
    <property type="match status" value="1"/>
</dbReference>
<evidence type="ECO:0000256" key="5">
    <source>
        <dbReference type="ARBA" id="ARBA00023211"/>
    </source>
</evidence>
<dbReference type="PRINTS" id="PR00481">
    <property type="entry name" value="LAMNOPPTDASE"/>
</dbReference>
<comment type="similarity">
    <text evidence="1">Belongs to the peptidase M17 family.</text>
</comment>
<keyword evidence="4" id="KW-0378">Hydrolase</keyword>
<accession>A0A4U1BA02</accession>
<sequence length="451" mass="48440">MSLINAEHQGIPLHVINHQNYPVWLEAQPENVGQWLKVTSFEGKGLSTIPAADGGLAGAIYVVEDSSEFFACGALANLLPAGQYFLHAEDKDKVAIAFAFLAGAYRFERYKSSPESLPVLAVGDQGVVDTATKLASATALVRDLINTPAGDMMPEHLSEVSAQLAREFGGEFSEIVGDELLTHNFPTIHAVGRASQHAPRLLDIRWGDNNAPKLTLVGKGVCFDSGGLDVKPASGMRLMKKDMGGAAHVLGLARMIMAFNLNVNLRVLIPAVENAIAGNAFRPGDVITTRKGLTVEIDNTDAEGRLVLCDALDLALDDDPELIIDFATLTGAMRVALGTELPGFFATKDDTAQGITDAGVNNQDPVWRMPLHQPYMDMLNSDIADLSNCASGPFGGAITAALYLQKFLPADVDWCHFDVMAYNIRALPGRPKGGEAFGIRAVFDYLQTRFS</sequence>
<dbReference type="CDD" id="cd00433">
    <property type="entry name" value="Peptidase_M17"/>
    <property type="match status" value="1"/>
</dbReference>
<dbReference type="PANTHER" id="PTHR11963:SF20">
    <property type="entry name" value="PEPTIDASE B"/>
    <property type="match status" value="1"/>
</dbReference>
<evidence type="ECO:0000256" key="4">
    <source>
        <dbReference type="ARBA" id="ARBA00022801"/>
    </source>
</evidence>
<proteinExistence type="inferred from homology"/>
<protein>
    <submittedName>
        <fullName evidence="7">Leucyl aminopeptidase family protein</fullName>
    </submittedName>
</protein>
<dbReference type="GO" id="GO:0030145">
    <property type="term" value="F:manganese ion binding"/>
    <property type="evidence" value="ECO:0007669"/>
    <property type="project" value="InterPro"/>
</dbReference>